<dbReference type="RefSeq" id="WP_193866215.1">
    <property type="nucleotide sequence ID" value="NZ_JADEYR010000010.1"/>
</dbReference>
<keyword evidence="1" id="KW-1133">Transmembrane helix</keyword>
<comment type="caution">
    <text evidence="2">The sequence shown here is derived from an EMBL/GenBank/DDBJ whole genome shotgun (WGS) entry which is preliminary data.</text>
</comment>
<organism evidence="2 3">
    <name type="scientific">Brachybacterium epidermidis</name>
    <dbReference type="NCBI Taxonomy" id="2781983"/>
    <lineage>
        <taxon>Bacteria</taxon>
        <taxon>Bacillati</taxon>
        <taxon>Actinomycetota</taxon>
        <taxon>Actinomycetes</taxon>
        <taxon>Micrococcales</taxon>
        <taxon>Dermabacteraceae</taxon>
        <taxon>Brachybacterium</taxon>
    </lineage>
</organism>
<dbReference type="Proteomes" id="UP000644727">
    <property type="component" value="Unassembled WGS sequence"/>
</dbReference>
<feature type="transmembrane region" description="Helical" evidence="1">
    <location>
        <begin position="67"/>
        <end position="88"/>
    </location>
</feature>
<dbReference type="EMBL" id="JADEYR010000010">
    <property type="protein sequence ID" value="MBE9404468.1"/>
    <property type="molecule type" value="Genomic_DNA"/>
</dbReference>
<feature type="transmembrane region" description="Helical" evidence="1">
    <location>
        <begin position="40"/>
        <end position="60"/>
    </location>
</feature>
<accession>A0ABR9W205</accession>
<evidence type="ECO:0000256" key="1">
    <source>
        <dbReference type="SAM" id="Phobius"/>
    </source>
</evidence>
<keyword evidence="1" id="KW-0812">Transmembrane</keyword>
<evidence type="ECO:0008006" key="4">
    <source>
        <dbReference type="Google" id="ProtNLM"/>
    </source>
</evidence>
<reference evidence="2 3" key="1">
    <citation type="submission" date="2020-10" db="EMBL/GenBank/DDBJ databases">
        <title>Draft genome and description of Brachybacterium epidermidis sp nov.</title>
        <authorList>
            <person name="Boxberger M."/>
            <person name="La Scola B."/>
        </authorList>
    </citation>
    <scope>NUCLEOTIDE SEQUENCE [LARGE SCALE GENOMIC DNA]</scope>
    <source>
        <strain evidence="2 3">Marseille-Q2903</strain>
    </source>
</reference>
<protein>
    <recommendedName>
        <fullName evidence="4">DUF4190 domain-containing protein</fullName>
    </recommendedName>
</protein>
<name>A0ABR9W205_9MICO</name>
<keyword evidence="3" id="KW-1185">Reference proteome</keyword>
<keyword evidence="1" id="KW-0472">Membrane</keyword>
<evidence type="ECO:0000313" key="2">
    <source>
        <dbReference type="EMBL" id="MBE9404468.1"/>
    </source>
</evidence>
<evidence type="ECO:0000313" key="3">
    <source>
        <dbReference type="Proteomes" id="UP000644727"/>
    </source>
</evidence>
<sequence length="92" mass="9438">MTHPHDRSGREPGASPTVSILTVPALFGGLVLGFLAGYFLVWWGALVVIAVVMGAFAAVVSGRERDAATALILGTVLGYGGVLLLATFRGAL</sequence>
<gene>
    <name evidence="2" type="ORF">IOE58_09860</name>
</gene>
<feature type="transmembrane region" description="Helical" evidence="1">
    <location>
        <begin position="12"/>
        <end position="34"/>
    </location>
</feature>
<proteinExistence type="predicted"/>